<dbReference type="PANTHER" id="PTHR14084:SF0">
    <property type="entry name" value="KYNURENINASE"/>
    <property type="match status" value="1"/>
</dbReference>
<dbReference type="GO" id="GO:0097053">
    <property type="term" value="P:L-kynurenine catabolic process"/>
    <property type="evidence" value="ECO:0007669"/>
    <property type="project" value="UniProtKB-UniRule"/>
</dbReference>
<feature type="binding site" evidence="4">
    <location>
        <position position="253"/>
    </location>
    <ligand>
        <name>pyridoxal 5'-phosphate</name>
        <dbReference type="ChEBI" id="CHEBI:597326"/>
    </ligand>
</feature>
<proteinExistence type="inferred from homology"/>
<feature type="binding site" evidence="4">
    <location>
        <position position="231"/>
    </location>
    <ligand>
        <name>pyridoxal 5'-phosphate</name>
        <dbReference type="ChEBI" id="CHEBI:597326"/>
    </ligand>
</feature>
<dbReference type="Proteomes" id="UP000694255">
    <property type="component" value="Unassembled WGS sequence"/>
</dbReference>
<comment type="cofactor">
    <cofactor evidence="4 5">
        <name>pyridoxal 5'-phosphate</name>
        <dbReference type="ChEBI" id="CHEBI:597326"/>
    </cofactor>
</comment>
<feature type="binding site" evidence="4">
    <location>
        <position position="115"/>
    </location>
    <ligand>
        <name>pyridoxal 5'-phosphate</name>
        <dbReference type="ChEBI" id="CHEBI:597326"/>
    </ligand>
</feature>
<feature type="binding site" evidence="4">
    <location>
        <position position="288"/>
    </location>
    <ligand>
        <name>pyridoxal 5'-phosphate</name>
        <dbReference type="ChEBI" id="CHEBI:597326"/>
    </ligand>
</feature>
<dbReference type="GO" id="GO:0034354">
    <property type="term" value="P:'de novo' NAD+ biosynthetic process from L-tryptophan"/>
    <property type="evidence" value="ECO:0007669"/>
    <property type="project" value="UniProtKB-UniRule"/>
</dbReference>
<keyword evidence="3 4" id="KW-0663">Pyridoxal phosphate</keyword>
<dbReference type="OrthoDB" id="5978656at2759"/>
<dbReference type="PIRSF" id="PIRSF038800">
    <property type="entry name" value="KYNU"/>
    <property type="match status" value="1"/>
</dbReference>
<comment type="subunit">
    <text evidence="4 5">Homodimer.</text>
</comment>
<dbReference type="NCBIfam" id="TIGR01814">
    <property type="entry name" value="kynureninase"/>
    <property type="match status" value="1"/>
</dbReference>
<reference evidence="6 7" key="1">
    <citation type="journal article" date="2021" name="DNA Res.">
        <title>Genome analysis of Candida subhashii reveals its hybrid nature and dual mitochondrial genome conformations.</title>
        <authorList>
            <person name="Mixao V."/>
            <person name="Hegedusova E."/>
            <person name="Saus E."/>
            <person name="Pryszcz L.P."/>
            <person name="Cillingova A."/>
            <person name="Nosek J."/>
            <person name="Gabaldon T."/>
        </authorList>
    </citation>
    <scope>NUCLEOTIDE SEQUENCE [LARGE SCALE GENOMIC DNA]</scope>
    <source>
        <strain evidence="6 7">CBS 10753</strain>
    </source>
</reference>
<dbReference type="GO" id="GO:0019441">
    <property type="term" value="P:L-tryptophan catabolic process to kynurenine"/>
    <property type="evidence" value="ECO:0007669"/>
    <property type="project" value="TreeGrafter"/>
</dbReference>
<gene>
    <name evidence="4" type="primary">BNA5</name>
    <name evidence="6" type="ORF">J8A68_002865</name>
</gene>
<feature type="binding site" evidence="4">
    <location>
        <begin position="142"/>
        <end position="145"/>
    </location>
    <ligand>
        <name>pyridoxal 5'-phosphate</name>
        <dbReference type="ChEBI" id="CHEBI:597326"/>
    </ligand>
</feature>
<evidence type="ECO:0000256" key="3">
    <source>
        <dbReference type="ARBA" id="ARBA00022898"/>
    </source>
</evidence>
<dbReference type="UniPathway" id="UPA00334">
    <property type="reaction ID" value="UER00455"/>
</dbReference>
<dbReference type="GO" id="GO:0030170">
    <property type="term" value="F:pyridoxal phosphate binding"/>
    <property type="evidence" value="ECO:0007669"/>
    <property type="project" value="UniProtKB-UniRule"/>
</dbReference>
<dbReference type="EMBL" id="JAGSYN010000125">
    <property type="protein sequence ID" value="KAG7663616.1"/>
    <property type="molecule type" value="Genomic_DNA"/>
</dbReference>
<accession>A0A8J5UN72</accession>
<evidence type="ECO:0000256" key="4">
    <source>
        <dbReference type="HAMAP-Rule" id="MF_03017"/>
    </source>
</evidence>
<comment type="pathway">
    <text evidence="4 5">Amino-acid degradation; L-kynurenine degradation; L-alanine and anthranilate from L-kynurenine: step 1/1.</text>
</comment>
<evidence type="ECO:0000256" key="5">
    <source>
        <dbReference type="PIRNR" id="PIRNR038800"/>
    </source>
</evidence>
<keyword evidence="7" id="KW-1185">Reference proteome</keyword>
<dbReference type="FunFam" id="3.40.640.10:FF:000031">
    <property type="entry name" value="Kynureninase"/>
    <property type="match status" value="1"/>
</dbReference>
<dbReference type="Pfam" id="PF22580">
    <property type="entry name" value="KYNU_C"/>
    <property type="match status" value="1"/>
</dbReference>
<dbReference type="GO" id="GO:0005737">
    <property type="term" value="C:cytoplasm"/>
    <property type="evidence" value="ECO:0007669"/>
    <property type="project" value="UniProtKB-SubCell"/>
</dbReference>
<feature type="modified residue" description="N6-(pyridoxal phosphate)lysine" evidence="4">
    <location>
        <position position="254"/>
    </location>
</feature>
<comment type="subcellular location">
    <subcellularLocation>
        <location evidence="4 5">Cytoplasm</location>
    </subcellularLocation>
</comment>
<evidence type="ECO:0000313" key="7">
    <source>
        <dbReference type="Proteomes" id="UP000694255"/>
    </source>
</evidence>
<comment type="function">
    <text evidence="4 5">Catalyzes the cleavage of L-kynurenine (L-Kyn) and L-3-hydroxykynurenine (L-3OHKyn) into anthranilic acid (AA) and 3-hydroxyanthranilic acid (3-OHAA), respectively.</text>
</comment>
<keyword evidence="4 5" id="KW-0963">Cytoplasm</keyword>
<comment type="pathway">
    <text evidence="4 5">Cofactor biosynthesis; NAD(+) biosynthesis; quinolinate from L-kynurenine: step 2/3.</text>
</comment>
<dbReference type="HAMAP" id="MF_01970">
    <property type="entry name" value="Kynureninase"/>
    <property type="match status" value="1"/>
</dbReference>
<keyword evidence="2 4" id="KW-0378">Hydrolase</keyword>
<evidence type="ECO:0000256" key="1">
    <source>
        <dbReference type="ARBA" id="ARBA00022642"/>
    </source>
</evidence>
<organism evidence="6 7">
    <name type="scientific">[Candida] subhashii</name>
    <dbReference type="NCBI Taxonomy" id="561895"/>
    <lineage>
        <taxon>Eukaryota</taxon>
        <taxon>Fungi</taxon>
        <taxon>Dikarya</taxon>
        <taxon>Ascomycota</taxon>
        <taxon>Saccharomycotina</taxon>
        <taxon>Pichiomycetes</taxon>
        <taxon>Debaryomycetaceae</taxon>
        <taxon>Spathaspora</taxon>
    </lineage>
</organism>
<comment type="similarity">
    <text evidence="4 5">Belongs to the kynureninase family.</text>
</comment>
<comment type="catalytic activity">
    <reaction evidence="5">
        <text>3-hydroxy-L-kynurenine + H2O = 3-hydroxyanthranilate + L-alanine + H(+)</text>
        <dbReference type="Rhea" id="RHEA:25143"/>
        <dbReference type="ChEBI" id="CHEBI:15377"/>
        <dbReference type="ChEBI" id="CHEBI:15378"/>
        <dbReference type="ChEBI" id="CHEBI:36559"/>
        <dbReference type="ChEBI" id="CHEBI:57972"/>
        <dbReference type="ChEBI" id="CHEBI:58125"/>
        <dbReference type="EC" id="3.7.1.3"/>
    </reaction>
</comment>
<feature type="binding site" evidence="4">
    <location>
        <position position="114"/>
    </location>
    <ligand>
        <name>pyridoxal 5'-phosphate</name>
        <dbReference type="ChEBI" id="CHEBI:597326"/>
    </ligand>
</feature>
<feature type="binding site" evidence="4">
    <location>
        <position position="316"/>
    </location>
    <ligand>
        <name>pyridoxal 5'-phosphate</name>
        <dbReference type="ChEBI" id="CHEBI:597326"/>
    </ligand>
</feature>
<dbReference type="InterPro" id="IPR010111">
    <property type="entry name" value="Kynureninase"/>
</dbReference>
<feature type="binding site" evidence="4">
    <location>
        <position position="228"/>
    </location>
    <ligand>
        <name>pyridoxal 5'-phosphate</name>
        <dbReference type="ChEBI" id="CHEBI:597326"/>
    </ligand>
</feature>
<dbReference type="AlphaFoldDB" id="A0A8J5UN72"/>
<dbReference type="GO" id="GO:0019805">
    <property type="term" value="P:quinolinate biosynthetic process"/>
    <property type="evidence" value="ECO:0007669"/>
    <property type="project" value="UniProtKB-UniRule"/>
</dbReference>
<dbReference type="GO" id="GO:0030429">
    <property type="term" value="F:kynureninase activity"/>
    <property type="evidence" value="ECO:0007669"/>
    <property type="project" value="UniProtKB-UniRule"/>
</dbReference>
<comment type="caution">
    <text evidence="6">The sequence shown here is derived from an EMBL/GenBank/DDBJ whole genome shotgun (WGS) entry which is preliminary data.</text>
</comment>
<name>A0A8J5UN72_9ASCO</name>
<dbReference type="GO" id="GO:0043420">
    <property type="term" value="P:anthranilate metabolic process"/>
    <property type="evidence" value="ECO:0007669"/>
    <property type="project" value="UniProtKB-UniRule"/>
</dbReference>
<dbReference type="EC" id="3.7.1.3" evidence="4 5"/>
<dbReference type="UniPathway" id="UPA00253">
    <property type="reaction ID" value="UER00329"/>
</dbReference>
<evidence type="ECO:0000256" key="2">
    <source>
        <dbReference type="ARBA" id="ARBA00022801"/>
    </source>
</evidence>
<comment type="catalytic activity">
    <reaction evidence="4 5">
        <text>L-kynurenine + H2O = anthranilate + L-alanine + H(+)</text>
        <dbReference type="Rhea" id="RHEA:16813"/>
        <dbReference type="ChEBI" id="CHEBI:15377"/>
        <dbReference type="ChEBI" id="CHEBI:15378"/>
        <dbReference type="ChEBI" id="CHEBI:16567"/>
        <dbReference type="ChEBI" id="CHEBI:57959"/>
        <dbReference type="ChEBI" id="CHEBI:57972"/>
        <dbReference type="EC" id="3.7.1.3"/>
    </reaction>
</comment>
<sequence length="460" mass="52430">MSLAKAKELDSKYPTYKQEFAMPTFASLGITNPDFDPYTESIYLCGNSLGLMPKCTRKAITDELDAWAARGVESHFNHPDKSLTSWVDIDIPVVPLMAPVVGAKDNEVAVMGSLTANLNALLIHFYKPKGTRTKVLFEKQAFPSDYYAFINLVKLHGFDESHLIQVEVKPGETYLKTEDIKQVIDKYQDELALVCFPGIQYYTGQFFDMEEITNYAKSKSEDIRVGWDLAHAVGNVPLKLHDWNVDFAAWCSYKYLNSGPGGMAGIFVHERYTQGNSKTDFNPRLAGWWGNNPEDRFLMLEEYDPINSALSYRQSNPSVIDTVAVRSSLEVFKKVGGVEKLREKSLELTQFLQDLLTESKFYTPQSDQDSSKFGFKILTPLNPEERGCQLSICFQPHIDDKAKNVMERVHAYLHDHAIICDERRPDVIRLAPLPLYNNFEETYLATRRLFEILEKISSDY</sequence>
<keyword evidence="1 4" id="KW-0662">Pyridine nucleotide biosynthesis</keyword>
<comment type="caution">
    <text evidence="4">Lacks conserved residue(s) required for the propagation of feature annotation.</text>
</comment>
<protein>
    <recommendedName>
        <fullName evidence="4 5">Kynureninase</fullName>
        <ecNumber evidence="4 5">3.7.1.3</ecNumber>
    </recommendedName>
    <alternativeName>
        <fullName evidence="4">Biosynthesis of nicotinic acid protein 5</fullName>
    </alternativeName>
    <alternativeName>
        <fullName evidence="4">L-kynurenine hydrolase</fullName>
    </alternativeName>
</protein>
<evidence type="ECO:0000313" key="6">
    <source>
        <dbReference type="EMBL" id="KAG7663616.1"/>
    </source>
</evidence>
<dbReference type="PANTHER" id="PTHR14084">
    <property type="entry name" value="KYNURENINASE"/>
    <property type="match status" value="1"/>
</dbReference>